<proteinExistence type="predicted"/>
<comment type="caution">
    <text evidence="2">The sequence shown here is derived from an EMBL/GenBank/DDBJ whole genome shotgun (WGS) entry which is preliminary data.</text>
</comment>
<feature type="signal peptide" evidence="1">
    <location>
        <begin position="1"/>
        <end position="22"/>
    </location>
</feature>
<accession>A0ABP8MUJ7</accession>
<dbReference type="Gene3D" id="2.40.160.10">
    <property type="entry name" value="Porin"/>
    <property type="match status" value="1"/>
</dbReference>
<protein>
    <recommendedName>
        <fullName evidence="4">Porin</fullName>
    </recommendedName>
</protein>
<name>A0ABP8MUJ7_9BACT</name>
<feature type="chain" id="PRO_5045077780" description="Porin" evidence="1">
    <location>
        <begin position="23"/>
        <end position="440"/>
    </location>
</feature>
<dbReference type="Proteomes" id="UP001501410">
    <property type="component" value="Unassembled WGS sequence"/>
</dbReference>
<keyword evidence="1" id="KW-0732">Signal</keyword>
<evidence type="ECO:0008006" key="4">
    <source>
        <dbReference type="Google" id="ProtNLM"/>
    </source>
</evidence>
<reference evidence="3" key="1">
    <citation type="journal article" date="2019" name="Int. J. Syst. Evol. Microbiol.">
        <title>The Global Catalogue of Microorganisms (GCM) 10K type strain sequencing project: providing services to taxonomists for standard genome sequencing and annotation.</title>
        <authorList>
            <consortium name="The Broad Institute Genomics Platform"/>
            <consortium name="The Broad Institute Genome Sequencing Center for Infectious Disease"/>
            <person name="Wu L."/>
            <person name="Ma J."/>
        </authorList>
    </citation>
    <scope>NUCLEOTIDE SEQUENCE [LARGE SCALE GENOMIC DNA]</scope>
    <source>
        <strain evidence="3">JCM 31921</strain>
    </source>
</reference>
<sequence>MIKKITLCFCLVLVAFAGDVSAQRFLTDMMDTTTPQGKGLYPIFNEHDRMRFGGYMQPQFQATGSNGVKSFEGGDFAPNSSNRFMLRRGRIRIDYSHFNSDRQPLAFFAFQFDGTERGVAIRDFWGRFFENKYQFFAVTAGMFARPMGFEVNLSSSDRESPERGRMSQTLMKTERDIGVMFTFDPRKKSFPIKWLKADLGIFNGQGLSGTTDYDNHKDLIGRISMKPWKINKAGWKLSASVSGYLGGITNQGQTWAQVQGSGANARFVIDTNANHFNQITPRRYYGADIQLRIPNHKGATEFRAETIRGQQTATFASSETPGVYPVSSPGTPQTLYTRNFAGGYIYFLQHLGTDRLQLVLKYDWYDPNTNVKGTDITAAKGFSAADVRYDTFGGGFVYMINAHVKSTIYYAQVMNEKTQIAGLTDDVNDNVFTWRLQYRF</sequence>
<gene>
    <name evidence="2" type="ORF">GCM10023092_21480</name>
</gene>
<dbReference type="RefSeq" id="WP_344826695.1">
    <property type="nucleotide sequence ID" value="NZ_BAABEZ010000022.1"/>
</dbReference>
<organism evidence="2 3">
    <name type="scientific">Rurimicrobium arvi</name>
    <dbReference type="NCBI Taxonomy" id="2049916"/>
    <lineage>
        <taxon>Bacteria</taxon>
        <taxon>Pseudomonadati</taxon>
        <taxon>Bacteroidota</taxon>
        <taxon>Chitinophagia</taxon>
        <taxon>Chitinophagales</taxon>
        <taxon>Chitinophagaceae</taxon>
        <taxon>Rurimicrobium</taxon>
    </lineage>
</organism>
<dbReference type="EMBL" id="BAABEZ010000022">
    <property type="protein sequence ID" value="GAA4456351.1"/>
    <property type="molecule type" value="Genomic_DNA"/>
</dbReference>
<evidence type="ECO:0000313" key="3">
    <source>
        <dbReference type="Proteomes" id="UP001501410"/>
    </source>
</evidence>
<evidence type="ECO:0000256" key="1">
    <source>
        <dbReference type="SAM" id="SignalP"/>
    </source>
</evidence>
<keyword evidence="3" id="KW-1185">Reference proteome</keyword>
<evidence type="ECO:0000313" key="2">
    <source>
        <dbReference type="EMBL" id="GAA4456351.1"/>
    </source>
</evidence>
<dbReference type="InterPro" id="IPR023614">
    <property type="entry name" value="Porin_dom_sf"/>
</dbReference>